<dbReference type="SUPFAM" id="SSF52738">
    <property type="entry name" value="Methylesterase CheB, C-terminal domain"/>
    <property type="match status" value="1"/>
</dbReference>
<evidence type="ECO:0000256" key="10">
    <source>
        <dbReference type="PROSITE-ProRule" id="PRU00050"/>
    </source>
</evidence>
<dbReference type="InterPro" id="IPR035909">
    <property type="entry name" value="CheB_C"/>
</dbReference>
<dbReference type="GO" id="GO:0006935">
    <property type="term" value="P:chemotaxis"/>
    <property type="evidence" value="ECO:0007669"/>
    <property type="project" value="UniProtKB-UniRule"/>
</dbReference>
<keyword evidence="11" id="KW-0175">Coiled coil</keyword>
<keyword evidence="10" id="KW-0378">Hydrolase</keyword>
<dbReference type="GO" id="GO:0005524">
    <property type="term" value="F:ATP binding"/>
    <property type="evidence" value="ECO:0007669"/>
    <property type="project" value="UniProtKB-KW"/>
</dbReference>
<evidence type="ECO:0000256" key="3">
    <source>
        <dbReference type="ARBA" id="ARBA00022553"/>
    </source>
</evidence>
<keyword evidence="5" id="KW-0288">FMN</keyword>
<dbReference type="InterPro" id="IPR000673">
    <property type="entry name" value="Sig_transdc_resp-reg_Me-estase"/>
</dbReference>
<dbReference type="SUPFAM" id="SSF47757">
    <property type="entry name" value="Chemotaxis receptor methyltransferase CheR, N-terminal domain"/>
    <property type="match status" value="1"/>
</dbReference>
<keyword evidence="7" id="KW-0547">Nucleotide-binding</keyword>
<dbReference type="PROSITE" id="PS50122">
    <property type="entry name" value="CHEB"/>
    <property type="match status" value="1"/>
</dbReference>
<dbReference type="PANTHER" id="PTHR24422:SF27">
    <property type="entry name" value="PROTEIN-GLUTAMATE O-METHYLTRANSFERASE"/>
    <property type="match status" value="1"/>
</dbReference>
<evidence type="ECO:0000259" key="13">
    <source>
        <dbReference type="PROSITE" id="PS50113"/>
    </source>
</evidence>
<dbReference type="InterPro" id="IPR050903">
    <property type="entry name" value="Bact_Chemotaxis_MeTrfase"/>
</dbReference>
<dbReference type="SUPFAM" id="SSF55874">
    <property type="entry name" value="ATPase domain of HSP90 chaperone/DNA topoisomerase II/histidine kinase"/>
    <property type="match status" value="1"/>
</dbReference>
<dbReference type="PRINTS" id="PR00996">
    <property type="entry name" value="CHERMTFRASE"/>
</dbReference>
<feature type="region of interest" description="Disordered" evidence="12">
    <location>
        <begin position="507"/>
        <end position="530"/>
    </location>
</feature>
<evidence type="ECO:0000256" key="1">
    <source>
        <dbReference type="ARBA" id="ARBA00000085"/>
    </source>
</evidence>
<geneLocation type="plasmid" evidence="16 17">
    <name>unnamed5</name>
</geneLocation>
<dbReference type="PANTHER" id="PTHR24422">
    <property type="entry name" value="CHEMOTAXIS PROTEIN METHYLTRANSFERASE"/>
    <property type="match status" value="1"/>
</dbReference>
<dbReference type="Proteomes" id="UP000296374">
    <property type="component" value="Plasmid unnamed5"/>
</dbReference>
<dbReference type="Pfam" id="PF07536">
    <property type="entry name" value="HWE_HK"/>
    <property type="match status" value="1"/>
</dbReference>
<feature type="domain" description="CheR-type methyltransferase" evidence="15">
    <location>
        <begin position="233"/>
        <end position="502"/>
    </location>
</feature>
<keyword evidence="4" id="KW-0285">Flavoprotein</keyword>
<keyword evidence="9" id="KW-0067">ATP-binding</keyword>
<dbReference type="SUPFAM" id="SSF53335">
    <property type="entry name" value="S-adenosyl-L-methionine-dependent methyltransferases"/>
    <property type="match status" value="1"/>
</dbReference>
<accession>A0A4Y5SRL7</accession>
<evidence type="ECO:0000313" key="17">
    <source>
        <dbReference type="Proteomes" id="UP000296374"/>
    </source>
</evidence>
<feature type="active site" evidence="10">
    <location>
        <position position="58"/>
    </location>
</feature>
<evidence type="ECO:0000256" key="2">
    <source>
        <dbReference type="ARBA" id="ARBA00012438"/>
    </source>
</evidence>
<dbReference type="CDD" id="cd02440">
    <property type="entry name" value="AdoMet_MTases"/>
    <property type="match status" value="1"/>
</dbReference>
<dbReference type="SMART" id="SM00911">
    <property type="entry name" value="HWE_HK"/>
    <property type="match status" value="1"/>
</dbReference>
<comment type="catalytic activity">
    <reaction evidence="1">
        <text>ATP + protein L-histidine = ADP + protein N-phospho-L-histidine.</text>
        <dbReference type="EC" id="2.7.13.3"/>
    </reaction>
</comment>
<evidence type="ECO:0000256" key="4">
    <source>
        <dbReference type="ARBA" id="ARBA00022630"/>
    </source>
</evidence>
<name>A0A4Y5SRL7_9RHOB</name>
<feature type="coiled-coil region" evidence="11">
    <location>
        <begin position="667"/>
        <end position="754"/>
    </location>
</feature>
<proteinExistence type="predicted"/>
<dbReference type="SMART" id="SM00091">
    <property type="entry name" value="PAS"/>
    <property type="match status" value="2"/>
</dbReference>
<feature type="active site" evidence="10">
    <location>
        <position position="31"/>
    </location>
</feature>
<dbReference type="PROSITE" id="PS50123">
    <property type="entry name" value="CHER"/>
    <property type="match status" value="1"/>
</dbReference>
<keyword evidence="10" id="KW-0145">Chemotaxis</keyword>
<dbReference type="GO" id="GO:0008984">
    <property type="term" value="F:protein-glutamate methylesterase activity"/>
    <property type="evidence" value="ECO:0007669"/>
    <property type="project" value="InterPro"/>
</dbReference>
<dbReference type="InterPro" id="IPR022642">
    <property type="entry name" value="CheR_C"/>
</dbReference>
<dbReference type="InterPro" id="IPR000700">
    <property type="entry name" value="PAS-assoc_C"/>
</dbReference>
<dbReference type="EC" id="2.7.13.3" evidence="2"/>
<evidence type="ECO:0000256" key="9">
    <source>
        <dbReference type="ARBA" id="ARBA00022840"/>
    </source>
</evidence>
<evidence type="ECO:0000313" key="16">
    <source>
        <dbReference type="EMBL" id="QDA35989.1"/>
    </source>
</evidence>
<keyword evidence="6" id="KW-0808">Transferase</keyword>
<evidence type="ECO:0000256" key="8">
    <source>
        <dbReference type="ARBA" id="ARBA00022777"/>
    </source>
</evidence>
<sequence length="1053" mass="116238">MGGARRPDPPGDQRRRPIVTDRFPIVGIGASAGGIQAMEGLFTAMPADPGAAFVIVTHLSPDRDSLLPEIVARHTTMPVLVADDGLRVRPGHVYVMPPNVILTLRGGCLHQQPLAPGHRELHPVDIFLGALAEDQGEYAVAVILSGGAGDGTLGAKVVRERGGLTIAQTGDDGPFHGHGMPDSAIASGVIDLAIPVEEMGEKILAFNRSFQALAALTAEQGHADENRLDGIRQQIHALLRERSGHDFSGYKTQTFMRRVRRRMGVLQVDRIERYVQTLREDPDEAMHLFRDLLINVTNFFRDPEAFAALERQVLPKLFEGRGPGDTVRVWVPACATGEEVYSIAILMREQMDRLTKPPRVQIFATDIDERALTVARAARYPRALLDALTPERRQRFFTLDGASYALGGEVRELCVFSPHSVIRDPPFSRMDMVSCRNLLIYLGPDVQARVIPTFHYALKPGGYLFLGTSESISQHADLFTSTDQKSRIFQARDRVAEGYRLPMTVGGTPALVPAPTPPAVAGPRDPGRTAPHSLRHAVETQVLEKFSPPHVVVDGDGSIVYYSSRTGRYLEAPQGVPNRQILTMARKGLRLDLQSALQEAARSRRPVTRDNVMVTEDEDRVQQLTLIVEPLVDRARSARHYLVLFIPAALAGSRAELQGDPGLAEGTARLEAELRDTRERLQQTIEEYETSIEELKSSNEELASVNEEAQSTNEELEASKEEMQSLNEELSTINAELNGKLEELDRANSDLRNLFDSSRIATVFLDRKLVIRNFTPAASAFFNLRETDLGRPLTELSSTLDYPDLQTHIDGVFATGRTMEHKLARDADGRHHLVRLLPYRRNGGHTDGVVVTLIDVTRLAEAEDHQQILISELNHRVKNVLAVVIGIVAHMLERNPTEKSFAEGLTGRLNAMARGYGLLSRNDWKDTSVPEIMAREAEIFGSDRFDLSGPRVLLAPQPGMSLGMVIHELATNAVKYGALGQPGGRIAVTWALEEGRLVLDWTETGGPPATPPASDGFGLFLIRGEICYRLRGEFRTWFDARGFRARIVFAVTS</sequence>
<evidence type="ECO:0000259" key="15">
    <source>
        <dbReference type="PROSITE" id="PS50123"/>
    </source>
</evidence>
<dbReference type="InterPro" id="IPR000014">
    <property type="entry name" value="PAS"/>
</dbReference>
<gene>
    <name evidence="16" type="ORF">E4191_17765</name>
</gene>
<feature type="domain" description="CheB-type methylesterase" evidence="14">
    <location>
        <begin position="17"/>
        <end position="205"/>
    </location>
</feature>
<dbReference type="GO" id="GO:0005737">
    <property type="term" value="C:cytoplasm"/>
    <property type="evidence" value="ECO:0007669"/>
    <property type="project" value="InterPro"/>
</dbReference>
<dbReference type="Pfam" id="PF01339">
    <property type="entry name" value="CheB_methylest"/>
    <property type="match status" value="1"/>
</dbReference>
<dbReference type="Pfam" id="PF13596">
    <property type="entry name" value="PAS_10"/>
    <property type="match status" value="1"/>
</dbReference>
<evidence type="ECO:0000256" key="7">
    <source>
        <dbReference type="ARBA" id="ARBA00022741"/>
    </source>
</evidence>
<evidence type="ECO:0000256" key="11">
    <source>
        <dbReference type="SAM" id="Coils"/>
    </source>
</evidence>
<keyword evidence="3" id="KW-0597">Phosphoprotein</keyword>
<dbReference type="Pfam" id="PF01739">
    <property type="entry name" value="CheR"/>
    <property type="match status" value="1"/>
</dbReference>
<reference evidence="17" key="1">
    <citation type="submission" date="2019-05" db="EMBL/GenBank/DDBJ databases">
        <title>Tamlana fucoidanivorans sp. nov., isolated from the surface of algae collected from Fujian province in China.</title>
        <authorList>
            <person name="Li J."/>
        </authorList>
    </citation>
    <scope>NUCLEOTIDE SEQUENCE [LARGE SCALE GENOMIC DNA]</scope>
    <source>
        <strain evidence="17">2251</strain>
        <plasmid evidence="17">unnamed5</plasmid>
    </source>
</reference>
<keyword evidence="8" id="KW-0418">Kinase</keyword>
<dbReference type="Gene3D" id="3.30.450.20">
    <property type="entry name" value="PAS domain"/>
    <property type="match status" value="1"/>
</dbReference>
<feature type="domain" description="PAC" evidence="13">
    <location>
        <begin position="817"/>
        <end position="868"/>
    </location>
</feature>
<evidence type="ECO:0000256" key="12">
    <source>
        <dbReference type="SAM" id="MobiDB-lite"/>
    </source>
</evidence>
<keyword evidence="16" id="KW-0614">Plasmid</keyword>
<dbReference type="GO" id="GO:0000156">
    <property type="term" value="F:phosphorelay response regulator activity"/>
    <property type="evidence" value="ECO:0007669"/>
    <property type="project" value="InterPro"/>
</dbReference>
<dbReference type="InterPro" id="IPR022641">
    <property type="entry name" value="CheR_N"/>
</dbReference>
<organism evidence="16 17">
    <name type="scientific">Paracoccus liaowanqingii</name>
    <dbReference type="NCBI Taxonomy" id="2560053"/>
    <lineage>
        <taxon>Bacteria</taxon>
        <taxon>Pseudomonadati</taxon>
        <taxon>Pseudomonadota</taxon>
        <taxon>Alphaproteobacteria</taxon>
        <taxon>Rhodobacterales</taxon>
        <taxon>Paracoccaceae</taxon>
        <taxon>Paracoccus</taxon>
    </lineage>
</organism>
<feature type="active site" evidence="10">
    <location>
        <position position="150"/>
    </location>
</feature>
<dbReference type="InterPro" id="IPR036890">
    <property type="entry name" value="HATPase_C_sf"/>
</dbReference>
<dbReference type="Gene3D" id="3.40.50.150">
    <property type="entry name" value="Vaccinia Virus protein VP39"/>
    <property type="match status" value="1"/>
</dbReference>
<dbReference type="InterPro" id="IPR011102">
    <property type="entry name" value="Sig_transdc_His_kinase_HWE"/>
</dbReference>
<dbReference type="GO" id="GO:0008757">
    <property type="term" value="F:S-adenosylmethionine-dependent methyltransferase activity"/>
    <property type="evidence" value="ECO:0007669"/>
    <property type="project" value="InterPro"/>
</dbReference>
<dbReference type="InterPro" id="IPR035965">
    <property type="entry name" value="PAS-like_dom_sf"/>
</dbReference>
<dbReference type="CDD" id="cd16434">
    <property type="entry name" value="CheB-CheR_fusion"/>
    <property type="match status" value="1"/>
</dbReference>
<dbReference type="AlphaFoldDB" id="A0A4Y5SRL7"/>
<dbReference type="Gene3D" id="3.30.565.10">
    <property type="entry name" value="Histidine kinase-like ATPase, C-terminal domain"/>
    <property type="match status" value="1"/>
</dbReference>
<dbReference type="CDD" id="cd16936">
    <property type="entry name" value="HATPase_RsbW-like"/>
    <property type="match status" value="1"/>
</dbReference>
<dbReference type="EMBL" id="CP040761">
    <property type="protein sequence ID" value="QDA35989.1"/>
    <property type="molecule type" value="Genomic_DNA"/>
</dbReference>
<dbReference type="InterPro" id="IPR029063">
    <property type="entry name" value="SAM-dependent_MTases_sf"/>
</dbReference>
<protein>
    <recommendedName>
        <fullName evidence="2">histidine kinase</fullName>
        <ecNumber evidence="2">2.7.13.3</ecNumber>
    </recommendedName>
</protein>
<dbReference type="InterPro" id="IPR000780">
    <property type="entry name" value="CheR_MeTrfase"/>
</dbReference>
<dbReference type="PROSITE" id="PS50113">
    <property type="entry name" value="PAC"/>
    <property type="match status" value="1"/>
</dbReference>
<evidence type="ECO:0000256" key="6">
    <source>
        <dbReference type="ARBA" id="ARBA00022679"/>
    </source>
</evidence>
<dbReference type="SUPFAM" id="SSF55785">
    <property type="entry name" value="PYP-like sensor domain (PAS domain)"/>
    <property type="match status" value="1"/>
</dbReference>
<dbReference type="SMART" id="SM00138">
    <property type="entry name" value="MeTrc"/>
    <property type="match status" value="1"/>
</dbReference>
<evidence type="ECO:0000259" key="14">
    <source>
        <dbReference type="PROSITE" id="PS50122"/>
    </source>
</evidence>
<dbReference type="GO" id="GO:0004673">
    <property type="term" value="F:protein histidine kinase activity"/>
    <property type="evidence" value="ECO:0007669"/>
    <property type="project" value="UniProtKB-EC"/>
</dbReference>
<evidence type="ECO:0000256" key="5">
    <source>
        <dbReference type="ARBA" id="ARBA00022643"/>
    </source>
</evidence>
<dbReference type="Gene3D" id="3.40.50.180">
    <property type="entry name" value="Methylesterase CheB, C-terminal domain"/>
    <property type="match status" value="1"/>
</dbReference>
<dbReference type="KEGG" id="plia:E4191_17765"/>
<dbReference type="Pfam" id="PF03705">
    <property type="entry name" value="CheR_N"/>
    <property type="match status" value="1"/>
</dbReference>